<feature type="domain" description="Brix" evidence="2">
    <location>
        <begin position="30"/>
        <end position="292"/>
    </location>
</feature>
<feature type="compositionally biased region" description="Basic residues" evidence="1">
    <location>
        <begin position="315"/>
        <end position="325"/>
    </location>
</feature>
<feature type="compositionally biased region" description="Basic residues" evidence="1">
    <location>
        <begin position="441"/>
        <end position="451"/>
    </location>
</feature>
<dbReference type="Pfam" id="PF04427">
    <property type="entry name" value="Brix"/>
    <property type="match status" value="1"/>
</dbReference>
<organism evidence="3">
    <name type="scientific">Ornithodoros turicata</name>
    <dbReference type="NCBI Taxonomy" id="34597"/>
    <lineage>
        <taxon>Eukaryota</taxon>
        <taxon>Metazoa</taxon>
        <taxon>Ecdysozoa</taxon>
        <taxon>Arthropoda</taxon>
        <taxon>Chelicerata</taxon>
        <taxon>Arachnida</taxon>
        <taxon>Acari</taxon>
        <taxon>Parasitiformes</taxon>
        <taxon>Ixodida</taxon>
        <taxon>Ixodoidea</taxon>
        <taxon>Argasidae</taxon>
        <taxon>Ornithodorinae</taxon>
        <taxon>Ornithodoros</taxon>
    </lineage>
</organism>
<protein>
    <submittedName>
        <fullName evidence="3">Putative rna-binding protein</fullName>
    </submittedName>
</protein>
<proteinExistence type="predicted"/>
<feature type="compositionally biased region" description="Acidic residues" evidence="1">
    <location>
        <begin position="346"/>
        <end position="363"/>
    </location>
</feature>
<dbReference type="PROSITE" id="PS50833">
    <property type="entry name" value="BRIX"/>
    <property type="match status" value="1"/>
</dbReference>
<dbReference type="InterPro" id="IPR007109">
    <property type="entry name" value="Brix"/>
</dbReference>
<feature type="region of interest" description="Disordered" evidence="1">
    <location>
        <begin position="1"/>
        <end position="23"/>
    </location>
</feature>
<dbReference type="GO" id="GO:0030687">
    <property type="term" value="C:preribosome, large subunit precursor"/>
    <property type="evidence" value="ECO:0007669"/>
    <property type="project" value="TreeGrafter"/>
</dbReference>
<accession>A0A2R5L656</accession>
<name>A0A2R5L656_9ACAR</name>
<dbReference type="GO" id="GO:0019843">
    <property type="term" value="F:rRNA binding"/>
    <property type="evidence" value="ECO:0007669"/>
    <property type="project" value="InterPro"/>
</dbReference>
<evidence type="ECO:0000259" key="2">
    <source>
        <dbReference type="PROSITE" id="PS50833"/>
    </source>
</evidence>
<evidence type="ECO:0000313" key="3">
    <source>
        <dbReference type="EMBL" id="MBY04917.1"/>
    </source>
</evidence>
<dbReference type="AlphaFoldDB" id="A0A2R5L656"/>
<feature type="compositionally biased region" description="Basic and acidic residues" evidence="1">
    <location>
        <begin position="326"/>
        <end position="345"/>
    </location>
</feature>
<sequence length="485" mass="55065">MGSKKRKGRAVKNAQKGSVSTEAEELVKAPHTFVISRGNLGKNVSELLLNFRKVMEPFTASRLKVQKHNVVKDFVSVAGLLHVTHMVVFTKTEQSVYMRVARLPRGPTLTFQVENYSLMRDVLSSLKKKVTYSHQYANHPLLVLNNFSGEGMHLKLITSMFQNMFPSININTVKLNTIRRCLLLNFQPETNTIDFRHYTIKVAPSGISKSIKKIVQSKVPDLSSLTDISEFVDMQGGSESEAELDGTTNQVVLPQKISSRGNAVNQQSSVRLLELGPRMTLKLVKIEEGLMQGEVMYHAFVSKSKEEVQELRLKKAKKRKLKEKRRREQEENRKKKEAAKSKNDGTADEAEGAASGDEADDDREWYRLEVGEEPDEDLMSSKKTKRKAEGSSNERSPKKPRPNPATGAKRSVKKGKGNADEEDDSKKRSSAQLSDFDKLMQRRKKKKKLKEKTKQQRLITSKVARLRAAQNQKPMFNKNKRRRNK</sequence>
<dbReference type="EMBL" id="GGLE01000791">
    <property type="protein sequence ID" value="MBY04917.1"/>
    <property type="molecule type" value="Transcribed_RNA"/>
</dbReference>
<dbReference type="InterPro" id="IPR045112">
    <property type="entry name" value="PPAN-like"/>
</dbReference>
<reference evidence="3" key="1">
    <citation type="submission" date="2018-03" db="EMBL/GenBank/DDBJ databases">
        <title>The relapsing fever spirochete Borrelia turicatae persists in the highly oxidative environment of its soft-bodied tick vector.</title>
        <authorList>
            <person name="Bourret T.J."/>
            <person name="Boyle W.K."/>
            <person name="Valenzuela J.G."/>
            <person name="Oliveira F."/>
            <person name="Lopez J.E."/>
        </authorList>
    </citation>
    <scope>NUCLEOTIDE SEQUENCE</scope>
    <source>
        <strain evidence="3">Kansas strain/isolate</strain>
        <tissue evidence="3">Salivary glands</tissue>
    </source>
</reference>
<evidence type="ECO:0000256" key="1">
    <source>
        <dbReference type="SAM" id="MobiDB-lite"/>
    </source>
</evidence>
<dbReference type="SMART" id="SM00879">
    <property type="entry name" value="Brix"/>
    <property type="match status" value="1"/>
</dbReference>
<feature type="region of interest" description="Disordered" evidence="1">
    <location>
        <begin position="315"/>
        <end position="485"/>
    </location>
</feature>
<dbReference type="PANTHER" id="PTHR12661">
    <property type="entry name" value="PETER PAN-RELATED"/>
    <property type="match status" value="1"/>
</dbReference>
<dbReference type="GO" id="GO:0000027">
    <property type="term" value="P:ribosomal large subunit assembly"/>
    <property type="evidence" value="ECO:0007669"/>
    <property type="project" value="TreeGrafter"/>
</dbReference>
<feature type="compositionally biased region" description="Basic residues" evidence="1">
    <location>
        <begin position="1"/>
        <end position="10"/>
    </location>
</feature>
<dbReference type="GO" id="GO:0006364">
    <property type="term" value="P:rRNA processing"/>
    <property type="evidence" value="ECO:0007669"/>
    <property type="project" value="InterPro"/>
</dbReference>
<dbReference type="PANTHER" id="PTHR12661:SF5">
    <property type="entry name" value="SUPPRESSOR OF SWI4 1 HOMOLOG"/>
    <property type="match status" value="1"/>
</dbReference>